<evidence type="ECO:0000256" key="3">
    <source>
        <dbReference type="PROSITE-ProRule" id="PRU00023"/>
    </source>
</evidence>
<dbReference type="InterPro" id="IPR036770">
    <property type="entry name" value="Ankyrin_rpt-contain_sf"/>
</dbReference>
<dbReference type="Proteomes" id="UP001219355">
    <property type="component" value="Chromosome 4"/>
</dbReference>
<dbReference type="PANTHER" id="PTHR24123">
    <property type="entry name" value="ANKYRIN REPEAT-CONTAINING"/>
    <property type="match status" value="1"/>
</dbReference>
<dbReference type="InterPro" id="IPR051165">
    <property type="entry name" value="Multifunctional_ANK_Repeat"/>
</dbReference>
<name>A0AAF0DK73_9EURO</name>
<dbReference type="EMBL" id="CP120630">
    <property type="protein sequence ID" value="WEW60255.1"/>
    <property type="molecule type" value="Genomic_DNA"/>
</dbReference>
<dbReference type="AlphaFoldDB" id="A0AAF0DK73"/>
<evidence type="ECO:0000256" key="2">
    <source>
        <dbReference type="ARBA" id="ARBA00023043"/>
    </source>
</evidence>
<dbReference type="PROSITE" id="PS50297">
    <property type="entry name" value="ANK_REP_REGION"/>
    <property type="match status" value="2"/>
</dbReference>
<dbReference type="Gene3D" id="1.25.40.20">
    <property type="entry name" value="Ankyrin repeat-containing domain"/>
    <property type="match status" value="2"/>
</dbReference>
<feature type="repeat" description="ANK" evidence="3">
    <location>
        <begin position="367"/>
        <end position="399"/>
    </location>
</feature>
<dbReference type="InterPro" id="IPR002110">
    <property type="entry name" value="Ankyrin_rpt"/>
</dbReference>
<proteinExistence type="predicted"/>
<dbReference type="Pfam" id="PF12796">
    <property type="entry name" value="Ank_2"/>
    <property type="match status" value="2"/>
</dbReference>
<evidence type="ECO:0000256" key="1">
    <source>
        <dbReference type="ARBA" id="ARBA00022737"/>
    </source>
</evidence>
<evidence type="ECO:0008006" key="6">
    <source>
        <dbReference type="Google" id="ProtNLM"/>
    </source>
</evidence>
<dbReference type="PROSITE" id="PS50088">
    <property type="entry name" value="ANK_REPEAT"/>
    <property type="match status" value="2"/>
</dbReference>
<dbReference type="SMART" id="SM00248">
    <property type="entry name" value="ANK"/>
    <property type="match status" value="7"/>
</dbReference>
<dbReference type="SUPFAM" id="SSF48403">
    <property type="entry name" value="Ankyrin repeat"/>
    <property type="match status" value="1"/>
</dbReference>
<keyword evidence="5" id="KW-1185">Reference proteome</keyword>
<organism evidence="4 5">
    <name type="scientific">Emydomyces testavorans</name>
    <dbReference type="NCBI Taxonomy" id="2070801"/>
    <lineage>
        <taxon>Eukaryota</taxon>
        <taxon>Fungi</taxon>
        <taxon>Dikarya</taxon>
        <taxon>Ascomycota</taxon>
        <taxon>Pezizomycotina</taxon>
        <taxon>Eurotiomycetes</taxon>
        <taxon>Eurotiomycetidae</taxon>
        <taxon>Onygenales</taxon>
        <taxon>Nannizziopsiaceae</taxon>
        <taxon>Emydomyces</taxon>
    </lineage>
</organism>
<feature type="repeat" description="ANK" evidence="3">
    <location>
        <begin position="209"/>
        <end position="234"/>
    </location>
</feature>
<keyword evidence="1" id="KW-0677">Repeat</keyword>
<evidence type="ECO:0000313" key="4">
    <source>
        <dbReference type="EMBL" id="WEW60255.1"/>
    </source>
</evidence>
<protein>
    <recommendedName>
        <fullName evidence="6">Ankyrin</fullName>
    </recommendedName>
</protein>
<reference evidence="4" key="1">
    <citation type="submission" date="2023-03" db="EMBL/GenBank/DDBJ databases">
        <title>Emydomyces testavorans Genome Sequence.</title>
        <authorList>
            <person name="Hoyer L."/>
        </authorList>
    </citation>
    <scope>NUCLEOTIDE SEQUENCE</scope>
    <source>
        <strain evidence="4">16-2883</strain>
    </source>
</reference>
<accession>A0AAF0DK73</accession>
<dbReference type="PANTHER" id="PTHR24123:SF141">
    <property type="entry name" value="ANKYRIN 2, ISOFORM U"/>
    <property type="match status" value="1"/>
</dbReference>
<evidence type="ECO:0000313" key="5">
    <source>
        <dbReference type="Proteomes" id="UP001219355"/>
    </source>
</evidence>
<gene>
    <name evidence="4" type="ORF">PRK78_005740</name>
</gene>
<keyword evidence="2 3" id="KW-0040">ANK repeat</keyword>
<sequence>MLSSLPVEIWQEIFDQLILILGPEHQGFRIALRLRFVCSLYPIRLLVATSTNHRPVLGFFSHEIIRAIHATQILASDETLEASERLTSDFLRLQVLRNVESSLYLVNTIRATVRALLLSKDGTVFDTDLHNYYTTILSEVPVKLFPTAFILDALGANIYVKYLLWETDAPDSPRHLLSAAACFGNTALVEKLLLQGVSCNIGSSIFGPPLHLAVCYGHTDTAKLLLEAGADPNITLWDSQKSEYNNNRYRQLHYDEEESVNIYSITPLQIACCAGKWEAVRLLLLPEHGVPRTGLHYRLAILSAIKGNHLNIVNYLVNIGDLNSMPADLLECFWYRALRVACDHGAEDAVRMILDKGVPVDSPGSSMLESPLSLAAGHGFEEIVRLLLETGADPNRIIKTADDHIFYTPIKKAAHFGHLKSMQLMLDSSVSETPKGVTRSAAVGGQEHIIRYLAEKGLLQTLYQGRSMPDVTKMMIQCAHLRGYEWIESVLKDLGVLKP</sequence>